<keyword evidence="1" id="KW-0472">Membrane</keyword>
<keyword evidence="1" id="KW-1133">Transmembrane helix</keyword>
<protein>
    <submittedName>
        <fullName evidence="2">DUF962 domain-containing protein</fullName>
    </submittedName>
</protein>
<gene>
    <name evidence="2" type="ORF">GCM10023332_23600</name>
</gene>
<proteinExistence type="predicted"/>
<accession>A0ABP9E9C6</accession>
<evidence type="ECO:0000256" key="1">
    <source>
        <dbReference type="SAM" id="Phobius"/>
    </source>
</evidence>
<keyword evidence="1" id="KW-0812">Transmembrane</keyword>
<feature type="transmembrane region" description="Helical" evidence="1">
    <location>
        <begin position="27"/>
        <end position="44"/>
    </location>
</feature>
<feature type="transmembrane region" description="Helical" evidence="1">
    <location>
        <begin position="50"/>
        <end position="69"/>
    </location>
</feature>
<reference evidence="3" key="1">
    <citation type="journal article" date="2019" name="Int. J. Syst. Evol. Microbiol.">
        <title>The Global Catalogue of Microorganisms (GCM) 10K type strain sequencing project: providing services to taxonomists for standard genome sequencing and annotation.</title>
        <authorList>
            <consortium name="The Broad Institute Genomics Platform"/>
            <consortium name="The Broad Institute Genome Sequencing Center for Infectious Disease"/>
            <person name="Wu L."/>
            <person name="Ma J."/>
        </authorList>
    </citation>
    <scope>NUCLEOTIDE SEQUENCE [LARGE SCALE GENOMIC DNA]</scope>
    <source>
        <strain evidence="3">JCM 18392</strain>
    </source>
</reference>
<evidence type="ECO:0000313" key="2">
    <source>
        <dbReference type="EMBL" id="GAA4870324.1"/>
    </source>
</evidence>
<dbReference type="Proteomes" id="UP001501323">
    <property type="component" value="Unassembled WGS sequence"/>
</dbReference>
<sequence length="101" mass="11726">MSRRFASFREFYPFYLAEHSHRTSRRLHVVGSLGVLALVGVAIVERNAWWLLAALACGYGFAWVGHFFFEKNRPATFKHPVYSFIGDWVMLKDVLTGKIRF</sequence>
<dbReference type="InterPro" id="IPR009305">
    <property type="entry name" value="Mpo1-like"/>
</dbReference>
<dbReference type="PANTHER" id="PTHR34205">
    <property type="entry name" value="TRANSMEMBRANE PROTEIN"/>
    <property type="match status" value="1"/>
</dbReference>
<comment type="caution">
    <text evidence="2">The sequence shown here is derived from an EMBL/GenBank/DDBJ whole genome shotgun (WGS) entry which is preliminary data.</text>
</comment>
<dbReference type="PANTHER" id="PTHR34205:SF2">
    <property type="entry name" value="DUF962 DOMAIN-CONTAINING PROTEIN"/>
    <property type="match status" value="1"/>
</dbReference>
<dbReference type="Pfam" id="PF06127">
    <property type="entry name" value="Mpo1-like"/>
    <property type="match status" value="1"/>
</dbReference>
<evidence type="ECO:0000313" key="3">
    <source>
        <dbReference type="Proteomes" id="UP001501323"/>
    </source>
</evidence>
<organism evidence="2 3">
    <name type="scientific">Luteimonas vadosa</name>
    <dbReference type="NCBI Taxonomy" id="1165507"/>
    <lineage>
        <taxon>Bacteria</taxon>
        <taxon>Pseudomonadati</taxon>
        <taxon>Pseudomonadota</taxon>
        <taxon>Gammaproteobacteria</taxon>
        <taxon>Lysobacterales</taxon>
        <taxon>Lysobacteraceae</taxon>
        <taxon>Luteimonas</taxon>
    </lineage>
</organism>
<keyword evidence="3" id="KW-1185">Reference proteome</keyword>
<dbReference type="RefSeq" id="WP_345295746.1">
    <property type="nucleotide sequence ID" value="NZ_BAABJY010000003.1"/>
</dbReference>
<name>A0ABP9E9C6_9GAMM</name>
<dbReference type="EMBL" id="BAABJY010000003">
    <property type="protein sequence ID" value="GAA4870324.1"/>
    <property type="molecule type" value="Genomic_DNA"/>
</dbReference>